<organism evidence="5 6">
    <name type="scientific">Sphingomonas rhizophila</name>
    <dbReference type="NCBI Taxonomy" id="2071607"/>
    <lineage>
        <taxon>Bacteria</taxon>
        <taxon>Pseudomonadati</taxon>
        <taxon>Pseudomonadota</taxon>
        <taxon>Alphaproteobacteria</taxon>
        <taxon>Sphingomonadales</taxon>
        <taxon>Sphingomonadaceae</taxon>
        <taxon>Sphingomonas</taxon>
    </lineage>
</organism>
<dbReference type="AlphaFoldDB" id="A0A7G9S8G0"/>
<dbReference type="RefSeq" id="WP_187541135.1">
    <property type="nucleotide sequence ID" value="NZ_CP060717.1"/>
</dbReference>
<dbReference type="SUPFAM" id="SSF51735">
    <property type="entry name" value="NAD(P)-binding Rossmann-fold domains"/>
    <property type="match status" value="1"/>
</dbReference>
<dbReference type="Gene3D" id="3.40.50.720">
    <property type="entry name" value="NAD(P)-binding Rossmann-like Domain"/>
    <property type="match status" value="1"/>
</dbReference>
<gene>
    <name evidence="5" type="ORF">H9L12_07000</name>
</gene>
<sequence length="247" mass="26484">MRTSGNTILITGGGSGIGRALAQRWHDAGNIVIVAGRRRDALDETAVGRDNMHVAPFDADDAASVTAFAASVVERFPSLNILVNNAGIMRFEDATSARDLDDAEATITTNLLGPIRLIDALVDHLAARPDSAIVNVTSGLAFVPLPSTRTYSATKAALHSYTQALRQRLTGKVEVIELAPPAVQTDLTPGQSTRAGYQPLDEFADEVMDLFAESPTPPEILVRNVHPLRFAERDGTVAERLAFLDSR</sequence>
<protein>
    <submittedName>
        <fullName evidence="5">SDR family oxidoreductase</fullName>
    </submittedName>
</protein>
<dbReference type="Proteomes" id="UP000515955">
    <property type="component" value="Chromosome"/>
</dbReference>
<evidence type="ECO:0000313" key="6">
    <source>
        <dbReference type="Proteomes" id="UP000515955"/>
    </source>
</evidence>
<evidence type="ECO:0000313" key="5">
    <source>
        <dbReference type="EMBL" id="QNN64135.1"/>
    </source>
</evidence>
<evidence type="ECO:0000259" key="4">
    <source>
        <dbReference type="SMART" id="SM00822"/>
    </source>
</evidence>
<dbReference type="InterPro" id="IPR002347">
    <property type="entry name" value="SDR_fam"/>
</dbReference>
<dbReference type="PANTHER" id="PTHR44169:SF6">
    <property type="entry name" value="NADPH-DEPENDENT 1-ACYLDIHYDROXYACETONE PHOSPHATE REDUCTASE"/>
    <property type="match status" value="1"/>
</dbReference>
<keyword evidence="6" id="KW-1185">Reference proteome</keyword>
<proteinExistence type="inferred from homology"/>
<reference evidence="5 6" key="1">
    <citation type="submission" date="2020-08" db="EMBL/GenBank/DDBJ databases">
        <title>Genome sequence of Sphingomonas rhizophila KACC 19189T.</title>
        <authorList>
            <person name="Hyun D.-W."/>
            <person name="Bae J.-W."/>
        </authorList>
    </citation>
    <scope>NUCLEOTIDE SEQUENCE [LARGE SCALE GENOMIC DNA]</scope>
    <source>
        <strain evidence="5 6">KACC 19189</strain>
    </source>
</reference>
<dbReference type="InterPro" id="IPR036291">
    <property type="entry name" value="NAD(P)-bd_dom_sf"/>
</dbReference>
<dbReference type="PRINTS" id="PR00081">
    <property type="entry name" value="GDHRDH"/>
</dbReference>
<dbReference type="SMART" id="SM00822">
    <property type="entry name" value="PKS_KR"/>
    <property type="match status" value="1"/>
</dbReference>
<dbReference type="PRINTS" id="PR00080">
    <property type="entry name" value="SDRFAMILY"/>
</dbReference>
<keyword evidence="2" id="KW-0560">Oxidoreductase</keyword>
<evidence type="ECO:0000256" key="1">
    <source>
        <dbReference type="ARBA" id="ARBA00006484"/>
    </source>
</evidence>
<dbReference type="PROSITE" id="PS00061">
    <property type="entry name" value="ADH_SHORT"/>
    <property type="match status" value="1"/>
</dbReference>
<dbReference type="InterPro" id="IPR020904">
    <property type="entry name" value="Sc_DH/Rdtase_CS"/>
</dbReference>
<evidence type="ECO:0000256" key="2">
    <source>
        <dbReference type="ARBA" id="ARBA00023002"/>
    </source>
</evidence>
<name>A0A7G9S8G0_9SPHN</name>
<accession>A0A7G9S8G0</accession>
<dbReference type="KEGG" id="srhi:H9L12_07000"/>
<dbReference type="PANTHER" id="PTHR44169">
    <property type="entry name" value="NADPH-DEPENDENT 1-ACYLDIHYDROXYACETONE PHOSPHATE REDUCTASE"/>
    <property type="match status" value="1"/>
</dbReference>
<comment type="similarity">
    <text evidence="1 3">Belongs to the short-chain dehydrogenases/reductases (SDR) family.</text>
</comment>
<dbReference type="GO" id="GO:0016491">
    <property type="term" value="F:oxidoreductase activity"/>
    <property type="evidence" value="ECO:0007669"/>
    <property type="project" value="UniProtKB-KW"/>
</dbReference>
<evidence type="ECO:0000256" key="3">
    <source>
        <dbReference type="RuleBase" id="RU000363"/>
    </source>
</evidence>
<dbReference type="InterPro" id="IPR057326">
    <property type="entry name" value="KR_dom"/>
</dbReference>
<dbReference type="Pfam" id="PF00106">
    <property type="entry name" value="adh_short"/>
    <property type="match status" value="1"/>
</dbReference>
<dbReference type="EMBL" id="CP060717">
    <property type="protein sequence ID" value="QNN64135.1"/>
    <property type="molecule type" value="Genomic_DNA"/>
</dbReference>
<feature type="domain" description="Ketoreductase" evidence="4">
    <location>
        <begin position="6"/>
        <end position="182"/>
    </location>
</feature>